<dbReference type="PANTHER" id="PTHR46018:SF2">
    <property type="entry name" value="ZINC PHOSPHODIESTERASE ELAC PROTEIN 1"/>
    <property type="match status" value="1"/>
</dbReference>
<comment type="caution">
    <text evidence="3">The sequence shown here is derived from an EMBL/GenBank/DDBJ whole genome shotgun (WGS) entry which is preliminary data.</text>
</comment>
<dbReference type="Pfam" id="PF12706">
    <property type="entry name" value="Lactamase_B_2"/>
    <property type="match status" value="1"/>
</dbReference>
<evidence type="ECO:0000256" key="1">
    <source>
        <dbReference type="ARBA" id="ARBA00022801"/>
    </source>
</evidence>
<dbReference type="CDD" id="cd07719">
    <property type="entry name" value="arylsulfatase_AtsA-like_MBL-fold"/>
    <property type="match status" value="1"/>
</dbReference>
<keyword evidence="4" id="KW-1185">Reference proteome</keyword>
<gene>
    <name evidence="3" type="ORF">EFY79_01465</name>
</gene>
<dbReference type="Proteomes" id="UP000267223">
    <property type="component" value="Unassembled WGS sequence"/>
</dbReference>
<name>A0A3M9NRS2_9BACT</name>
<feature type="domain" description="Metallo-beta-lactamase" evidence="2">
    <location>
        <begin position="51"/>
        <end position="246"/>
    </location>
</feature>
<dbReference type="EMBL" id="RJJR01000001">
    <property type="protein sequence ID" value="RNI39997.1"/>
    <property type="molecule type" value="Genomic_DNA"/>
</dbReference>
<dbReference type="RefSeq" id="WP_123118888.1">
    <property type="nucleotide sequence ID" value="NZ_RJJR01000001.1"/>
</dbReference>
<dbReference type="Gene3D" id="3.60.15.10">
    <property type="entry name" value="Ribonuclease Z/Hydroxyacylglutathione hydrolase-like"/>
    <property type="match status" value="1"/>
</dbReference>
<dbReference type="InterPro" id="IPR001279">
    <property type="entry name" value="Metallo-B-lactamas"/>
</dbReference>
<proteinExistence type="predicted"/>
<accession>A0A3M9NRS2</accession>
<dbReference type="PANTHER" id="PTHR46018">
    <property type="entry name" value="ZINC PHOSPHODIESTERASE ELAC PROTEIN 1"/>
    <property type="match status" value="1"/>
</dbReference>
<dbReference type="OrthoDB" id="9794898at2"/>
<evidence type="ECO:0000313" key="4">
    <source>
        <dbReference type="Proteomes" id="UP000267223"/>
    </source>
</evidence>
<evidence type="ECO:0000259" key="2">
    <source>
        <dbReference type="SMART" id="SM00849"/>
    </source>
</evidence>
<dbReference type="InterPro" id="IPR044094">
    <property type="entry name" value="AtsA-like_MBL-fold"/>
</dbReference>
<dbReference type="SMART" id="SM00849">
    <property type="entry name" value="Lactamase_B"/>
    <property type="match status" value="1"/>
</dbReference>
<dbReference type="SUPFAM" id="SSF56281">
    <property type="entry name" value="Metallo-hydrolase/oxidoreductase"/>
    <property type="match status" value="1"/>
</dbReference>
<sequence length="323" mass="35646">MLRLSITSIFLSVFFVCPGQSIQQDATNTSNQVIKVTLLGTGTPLPVMDRFGASILVQADGKNLLFDAGRGCLQRLRQLKIGYTTIDAVFFTHLHSDHIVGFPDLWLTGWLTSQRTTPLKVFGPEGTRNMTEYLRKAYEFDVAIRESDDKASPEGGKLLTTDIKEGTVYEQNGIKVISFLVDHYPVVPAFGYRVEFGGHSVVLSGDTRYSENLIKNAKGADLLIHEVAIASDTVTKSDPSYHILAHHTTPEQAGKVFAAVKPKLAVYSHIVRIYGYPTDEILPRTKEKYPGRVMLGEDLMSFTVGDSVTMQVKPSEPGVGQHK</sequence>
<dbReference type="AlphaFoldDB" id="A0A3M9NRS2"/>
<organism evidence="3 4">
    <name type="scientific">Hanamia caeni</name>
    <dbReference type="NCBI Taxonomy" id="2294116"/>
    <lineage>
        <taxon>Bacteria</taxon>
        <taxon>Pseudomonadati</taxon>
        <taxon>Bacteroidota</taxon>
        <taxon>Chitinophagia</taxon>
        <taxon>Chitinophagales</taxon>
        <taxon>Chitinophagaceae</taxon>
        <taxon>Hanamia</taxon>
    </lineage>
</organism>
<dbReference type="InterPro" id="IPR036866">
    <property type="entry name" value="RibonucZ/Hydroxyglut_hydro"/>
</dbReference>
<dbReference type="GO" id="GO:0042781">
    <property type="term" value="F:3'-tRNA processing endoribonuclease activity"/>
    <property type="evidence" value="ECO:0007669"/>
    <property type="project" value="TreeGrafter"/>
</dbReference>
<keyword evidence="1 3" id="KW-0378">Hydrolase</keyword>
<reference evidence="3 4" key="1">
    <citation type="submission" date="2018-11" db="EMBL/GenBank/DDBJ databases">
        <title>Draft genome sequence of Ferruginibacter sp. BO-59.</title>
        <authorList>
            <person name="Im W.T."/>
        </authorList>
    </citation>
    <scope>NUCLEOTIDE SEQUENCE [LARGE SCALE GENOMIC DNA]</scope>
    <source>
        <strain evidence="3 4">BO-59</strain>
    </source>
</reference>
<protein>
    <submittedName>
        <fullName evidence="3">MBL fold metallo-hydrolase</fullName>
    </submittedName>
</protein>
<evidence type="ECO:0000313" key="3">
    <source>
        <dbReference type="EMBL" id="RNI39997.1"/>
    </source>
</evidence>